<name>A0A2L2T193_9HYPO</name>
<dbReference type="EMBL" id="LN649229">
    <property type="protein sequence ID" value="CEI64332.1"/>
    <property type="molecule type" value="Genomic_DNA"/>
</dbReference>
<evidence type="ECO:0000313" key="3">
    <source>
        <dbReference type="Proteomes" id="UP000245910"/>
    </source>
</evidence>
<feature type="compositionally biased region" description="Polar residues" evidence="1">
    <location>
        <begin position="34"/>
        <end position="47"/>
    </location>
</feature>
<proteinExistence type="predicted"/>
<organism evidence="2 3">
    <name type="scientific">Fusarium venenatum</name>
    <dbReference type="NCBI Taxonomy" id="56646"/>
    <lineage>
        <taxon>Eukaryota</taxon>
        <taxon>Fungi</taxon>
        <taxon>Dikarya</taxon>
        <taxon>Ascomycota</taxon>
        <taxon>Pezizomycotina</taxon>
        <taxon>Sordariomycetes</taxon>
        <taxon>Hypocreomycetidae</taxon>
        <taxon>Hypocreales</taxon>
        <taxon>Nectriaceae</taxon>
        <taxon>Fusarium</taxon>
    </lineage>
</organism>
<evidence type="ECO:0000313" key="2">
    <source>
        <dbReference type="EMBL" id="CEI64332.1"/>
    </source>
</evidence>
<reference evidence="3" key="1">
    <citation type="submission" date="2014-10" db="EMBL/GenBank/DDBJ databases">
        <authorList>
            <person name="King R."/>
        </authorList>
    </citation>
    <scope>NUCLEOTIDE SEQUENCE [LARGE SCALE GENOMIC DNA]</scope>
    <source>
        <strain evidence="3">A3/5</strain>
    </source>
</reference>
<feature type="region of interest" description="Disordered" evidence="1">
    <location>
        <begin position="31"/>
        <end position="54"/>
    </location>
</feature>
<protein>
    <submittedName>
        <fullName evidence="2">Uncharacterized protein</fullName>
    </submittedName>
</protein>
<dbReference type="AlphaFoldDB" id="A0A2L2T193"/>
<dbReference type="Proteomes" id="UP000245910">
    <property type="component" value="Chromosome I"/>
</dbReference>
<evidence type="ECO:0000256" key="1">
    <source>
        <dbReference type="SAM" id="MobiDB-lite"/>
    </source>
</evidence>
<sequence length="155" mass="17131">MGKRKGMGIKQSRTKSTLVFVDGEGFFFHPPVSGNGNVQEQSNANQSKQRHNETAPLLPVATPPAQTLQRRSLQNQLTLPTAWFDMITSVVRNDRSIRLEGYQMLVSYLGFDGFAPSSKYCRYRPCSRHAGGLEVDGGKMQIVNAARTGALLSEE</sequence>
<keyword evidence="3" id="KW-1185">Reference proteome</keyword>
<accession>A0A2L2T193</accession>